<feature type="domain" description="Butirosin biosynthesis protein H N-terminal" evidence="1">
    <location>
        <begin position="30"/>
        <end position="160"/>
    </location>
</feature>
<reference evidence="3 4" key="1">
    <citation type="submission" date="2019-09" db="EMBL/GenBank/DDBJ databases">
        <title>Taxonomy of Antarctic Massilia spp.: description of Massilia rubra sp. nov., Massilia aquatica sp. nov., Massilia mucilaginosa sp. nov., Massilia frigida sp. nov. isolated from streams, lakes and regoliths.</title>
        <authorList>
            <person name="Holochova P."/>
            <person name="Sedlacek I."/>
            <person name="Kralova S."/>
            <person name="Maslanova I."/>
            <person name="Busse H.-J."/>
            <person name="Stankova E."/>
            <person name="Vrbovska V."/>
            <person name="Kovarovic V."/>
            <person name="Bartak M."/>
            <person name="Svec P."/>
            <person name="Pantucek R."/>
        </authorList>
    </citation>
    <scope>NUCLEOTIDE SEQUENCE [LARGE SCALE GENOMIC DNA]</scope>
    <source>
        <strain evidence="3 4">CCM 8692</strain>
    </source>
</reference>
<evidence type="ECO:0000313" key="3">
    <source>
        <dbReference type="EMBL" id="NHZ33368.1"/>
    </source>
</evidence>
<dbReference type="Pfam" id="PF14399">
    <property type="entry name" value="BtrH_N"/>
    <property type="match status" value="1"/>
</dbReference>
<dbReference type="RefSeq" id="WP_167222971.1">
    <property type="nucleotide sequence ID" value="NZ_VUYU01000004.1"/>
</dbReference>
<dbReference type="InterPro" id="IPR032369">
    <property type="entry name" value="DUF4872"/>
</dbReference>
<sequence length="352" mass="37825">MSALANAGAGAGVAHDMLALQDFQARPGVHCESGTLRMMLAHAGILHSEAMVFGLGQGLDFVAWPVADARHEMPMLSGRGDSGELLRHYAANTGVTLRIEQSANGDQALEQARAILEAGRVAGLKLDIFYLPYFSAKRHFCAHFVALHAIDGQHAWVVDTAQQGGSHRIALADLAQARASRQGQQSSDSLSVSVVSTDGMRDLRAALANAIGRCARNYLEPADPARGHLGLRTLAREMPDWWSRFADPAAIMTGIANFWEFAGTGGANFRALYRQFLRESQDVLGLDGLAPLLPDAHAVELGWADCIEGLRASADTGSPTHLREVAARFAATVEREHALMAALARLFKDERA</sequence>
<comment type="caution">
    <text evidence="3">The sequence shown here is derived from an EMBL/GenBank/DDBJ whole genome shotgun (WGS) entry which is preliminary data.</text>
</comment>
<accession>A0ABX0LFI8</accession>
<evidence type="ECO:0000259" key="2">
    <source>
        <dbReference type="Pfam" id="PF16169"/>
    </source>
</evidence>
<dbReference type="Proteomes" id="UP000785613">
    <property type="component" value="Unassembled WGS sequence"/>
</dbReference>
<dbReference type="Pfam" id="PF16169">
    <property type="entry name" value="DUF4872"/>
    <property type="match status" value="1"/>
</dbReference>
<organism evidence="3 4">
    <name type="scientific">Massilia rubra</name>
    <dbReference type="NCBI Taxonomy" id="2607910"/>
    <lineage>
        <taxon>Bacteria</taxon>
        <taxon>Pseudomonadati</taxon>
        <taxon>Pseudomonadota</taxon>
        <taxon>Betaproteobacteria</taxon>
        <taxon>Burkholderiales</taxon>
        <taxon>Oxalobacteraceae</taxon>
        <taxon>Telluria group</taxon>
        <taxon>Massilia</taxon>
    </lineage>
</organism>
<dbReference type="InterPro" id="IPR026935">
    <property type="entry name" value="BtrH_N"/>
</dbReference>
<evidence type="ECO:0000313" key="4">
    <source>
        <dbReference type="Proteomes" id="UP000785613"/>
    </source>
</evidence>
<protein>
    <submittedName>
        <fullName evidence="3">DUF4872 domain-containing protein</fullName>
    </submittedName>
</protein>
<gene>
    <name evidence="3" type="ORF">F0185_07160</name>
</gene>
<keyword evidence="4" id="KW-1185">Reference proteome</keyword>
<evidence type="ECO:0000259" key="1">
    <source>
        <dbReference type="Pfam" id="PF14399"/>
    </source>
</evidence>
<name>A0ABX0LFI8_9BURK</name>
<dbReference type="EMBL" id="VUYU01000004">
    <property type="protein sequence ID" value="NHZ33368.1"/>
    <property type="molecule type" value="Genomic_DNA"/>
</dbReference>
<feature type="domain" description="DUF4872" evidence="2">
    <location>
        <begin position="173"/>
        <end position="343"/>
    </location>
</feature>
<proteinExistence type="predicted"/>